<keyword evidence="3" id="KW-1185">Reference proteome</keyword>
<organism evidence="2 3">
    <name type="scientific">Trichonephila inaurata madagascariensis</name>
    <dbReference type="NCBI Taxonomy" id="2747483"/>
    <lineage>
        <taxon>Eukaryota</taxon>
        <taxon>Metazoa</taxon>
        <taxon>Ecdysozoa</taxon>
        <taxon>Arthropoda</taxon>
        <taxon>Chelicerata</taxon>
        <taxon>Arachnida</taxon>
        <taxon>Araneae</taxon>
        <taxon>Araneomorphae</taxon>
        <taxon>Entelegynae</taxon>
        <taxon>Araneoidea</taxon>
        <taxon>Nephilidae</taxon>
        <taxon>Trichonephila</taxon>
        <taxon>Trichonephila inaurata</taxon>
    </lineage>
</organism>
<evidence type="ECO:0000256" key="1">
    <source>
        <dbReference type="SAM" id="MobiDB-lite"/>
    </source>
</evidence>
<sequence length="109" mass="12450">MNMPVRAWWSIYYLKLTSICPLPEGIMECKIYEHWLRQEMTVQEAFFLAFGALSAPPANFHPLSPSLFTLFNTCLRLMGLKSSNSNNPSKTHDYRNTSDDAEVTMVTKG</sequence>
<dbReference type="EMBL" id="BMAV01024643">
    <property type="protein sequence ID" value="GFS34913.1"/>
    <property type="molecule type" value="Genomic_DNA"/>
</dbReference>
<protein>
    <submittedName>
        <fullName evidence="2">Uncharacterized protein</fullName>
    </submittedName>
</protein>
<evidence type="ECO:0000313" key="2">
    <source>
        <dbReference type="EMBL" id="GFS34913.1"/>
    </source>
</evidence>
<gene>
    <name evidence="2" type="ORF">TNIN_388761</name>
</gene>
<name>A0A8X6I861_9ARAC</name>
<dbReference type="OrthoDB" id="10581952at2759"/>
<dbReference type="Proteomes" id="UP000886998">
    <property type="component" value="Unassembled WGS sequence"/>
</dbReference>
<feature type="region of interest" description="Disordered" evidence="1">
    <location>
        <begin position="82"/>
        <end position="109"/>
    </location>
</feature>
<comment type="caution">
    <text evidence="2">The sequence shown here is derived from an EMBL/GenBank/DDBJ whole genome shotgun (WGS) entry which is preliminary data.</text>
</comment>
<reference evidence="2" key="1">
    <citation type="submission" date="2020-08" db="EMBL/GenBank/DDBJ databases">
        <title>Multicomponent nature underlies the extraordinary mechanical properties of spider dragline silk.</title>
        <authorList>
            <person name="Kono N."/>
            <person name="Nakamura H."/>
            <person name="Mori M."/>
            <person name="Yoshida Y."/>
            <person name="Ohtoshi R."/>
            <person name="Malay A.D."/>
            <person name="Moran D.A.P."/>
            <person name="Tomita M."/>
            <person name="Numata K."/>
            <person name="Arakawa K."/>
        </authorList>
    </citation>
    <scope>NUCLEOTIDE SEQUENCE</scope>
</reference>
<evidence type="ECO:0000313" key="3">
    <source>
        <dbReference type="Proteomes" id="UP000886998"/>
    </source>
</evidence>
<accession>A0A8X6I861</accession>
<dbReference type="AlphaFoldDB" id="A0A8X6I861"/>
<proteinExistence type="predicted"/>